<accession>A0A9N8DB23</accession>
<dbReference type="InterPro" id="IPR011990">
    <property type="entry name" value="TPR-like_helical_dom_sf"/>
</dbReference>
<dbReference type="Gene3D" id="1.25.40.10">
    <property type="entry name" value="Tetratricopeptide repeat domain"/>
    <property type="match status" value="1"/>
</dbReference>
<protein>
    <submittedName>
        <fullName evidence="4">Kinesin light chain</fullName>
    </submittedName>
</protein>
<reference evidence="4" key="1">
    <citation type="submission" date="2020-06" db="EMBL/GenBank/DDBJ databases">
        <authorList>
            <consortium name="Plant Systems Biology data submission"/>
        </authorList>
    </citation>
    <scope>NUCLEOTIDE SEQUENCE</scope>
    <source>
        <strain evidence="4">D6</strain>
    </source>
</reference>
<evidence type="ECO:0000313" key="5">
    <source>
        <dbReference type="Proteomes" id="UP001153069"/>
    </source>
</evidence>
<dbReference type="SMART" id="SM00028">
    <property type="entry name" value="TPR"/>
    <property type="match status" value="4"/>
</dbReference>
<dbReference type="OrthoDB" id="43776at2759"/>
<dbReference type="SUPFAM" id="SSF48452">
    <property type="entry name" value="TPR-like"/>
    <property type="match status" value="2"/>
</dbReference>
<dbReference type="PROSITE" id="PS50005">
    <property type="entry name" value="TPR"/>
    <property type="match status" value="1"/>
</dbReference>
<gene>
    <name evidence="4" type="ORF">SEMRO_20_G014370.1</name>
</gene>
<keyword evidence="2 3" id="KW-0802">TPR repeat</keyword>
<dbReference type="InterPro" id="IPR019734">
    <property type="entry name" value="TPR_rpt"/>
</dbReference>
<proteinExistence type="predicted"/>
<dbReference type="Pfam" id="PF13424">
    <property type="entry name" value="TPR_12"/>
    <property type="match status" value="2"/>
</dbReference>
<keyword evidence="5" id="KW-1185">Reference proteome</keyword>
<name>A0A9N8DB23_9STRA</name>
<comment type="caution">
    <text evidence="4">The sequence shown here is derived from an EMBL/GenBank/DDBJ whole genome shotgun (WGS) entry which is preliminary data.</text>
</comment>
<evidence type="ECO:0000256" key="3">
    <source>
        <dbReference type="PROSITE-ProRule" id="PRU00339"/>
    </source>
</evidence>
<keyword evidence="1" id="KW-0677">Repeat</keyword>
<evidence type="ECO:0000313" key="4">
    <source>
        <dbReference type="EMBL" id="CAB9497489.1"/>
    </source>
</evidence>
<evidence type="ECO:0000256" key="2">
    <source>
        <dbReference type="ARBA" id="ARBA00022803"/>
    </source>
</evidence>
<evidence type="ECO:0000256" key="1">
    <source>
        <dbReference type="ARBA" id="ARBA00022737"/>
    </source>
</evidence>
<dbReference type="EMBL" id="CAICTM010000020">
    <property type="protein sequence ID" value="CAB9497489.1"/>
    <property type="molecule type" value="Genomic_DNA"/>
</dbReference>
<dbReference type="AlphaFoldDB" id="A0A9N8DB23"/>
<sequence length="477" mass="53379">MDDVDIGTNMGISVHWLQTGLLKEVSSEGFQSSANVYDIEPLVIRGKGRDVTCPVDGNHGSSYIHALLASGKEEEIQAVGTPLYMLSYSWNYTIQDIVETLTDFCRTNNLNPKSTYIWICCLCNNQHRVKQMQAQGKTVPFDAFQTLFYTNVTGIKNILAMMTPWKRPIYLTRMWCIFELYCAHTHPDCNLTIVIPLQEREDLKENLSGKGEDVDDVIKTLFEALASTRVQNARASLESDREAILQLIIQQSGPRGYDILNDRVNLLLREWVLGAITSLVEERNDSHQPEEAARVFHSVAYALSKVGHYKAALEMHEKALRIREDILGIDHLDTATSYRCIGSILYGQQGNLDDALLNYTRALSAFESSLGPEHPSSASLHSDIGFVLESQQHFDEALREHRLALAGFKTTHGENHSTVADCHNNVAVVLCMQGNHGAALDEFQKALAIREILLEPHHPDVVNARASISICEKYKVG</sequence>
<dbReference type="Proteomes" id="UP001153069">
    <property type="component" value="Unassembled WGS sequence"/>
</dbReference>
<dbReference type="PANTHER" id="PTHR45641">
    <property type="entry name" value="TETRATRICOPEPTIDE REPEAT PROTEIN (AFU_ORTHOLOGUE AFUA_6G03870)"/>
    <property type="match status" value="1"/>
</dbReference>
<feature type="repeat" description="TPR" evidence="3">
    <location>
        <begin position="293"/>
        <end position="326"/>
    </location>
</feature>
<dbReference type="PANTHER" id="PTHR45641:SF19">
    <property type="entry name" value="NEPHROCYSTIN-3"/>
    <property type="match status" value="1"/>
</dbReference>
<organism evidence="4 5">
    <name type="scientific">Seminavis robusta</name>
    <dbReference type="NCBI Taxonomy" id="568900"/>
    <lineage>
        <taxon>Eukaryota</taxon>
        <taxon>Sar</taxon>
        <taxon>Stramenopiles</taxon>
        <taxon>Ochrophyta</taxon>
        <taxon>Bacillariophyta</taxon>
        <taxon>Bacillariophyceae</taxon>
        <taxon>Bacillariophycidae</taxon>
        <taxon>Naviculales</taxon>
        <taxon>Naviculaceae</taxon>
        <taxon>Seminavis</taxon>
    </lineage>
</organism>